<proteinExistence type="predicted"/>
<feature type="repeat" description="TPR" evidence="1">
    <location>
        <begin position="98"/>
        <end position="131"/>
    </location>
</feature>
<dbReference type="EMBL" id="JAALLT010000002">
    <property type="protein sequence ID" value="NGP76147.1"/>
    <property type="molecule type" value="Genomic_DNA"/>
</dbReference>
<evidence type="ECO:0000313" key="3">
    <source>
        <dbReference type="EMBL" id="NGP76147.1"/>
    </source>
</evidence>
<dbReference type="Proteomes" id="UP000473278">
    <property type="component" value="Unassembled WGS sequence"/>
</dbReference>
<dbReference type="SUPFAM" id="SSF48452">
    <property type="entry name" value="TPR-like"/>
    <property type="match status" value="2"/>
</dbReference>
<dbReference type="Pfam" id="PF13432">
    <property type="entry name" value="TPR_16"/>
    <property type="match status" value="1"/>
</dbReference>
<feature type="chain" id="PRO_5026926733" evidence="2">
    <location>
        <begin position="23"/>
        <end position="640"/>
    </location>
</feature>
<evidence type="ECO:0000256" key="2">
    <source>
        <dbReference type="SAM" id="SignalP"/>
    </source>
</evidence>
<dbReference type="Gene3D" id="1.25.40.10">
    <property type="entry name" value="Tetratricopeptide repeat domain"/>
    <property type="match status" value="2"/>
</dbReference>
<keyword evidence="2" id="KW-0732">Signal</keyword>
<keyword evidence="4" id="KW-1185">Reference proteome</keyword>
<dbReference type="PROSITE" id="PS51257">
    <property type="entry name" value="PROKAR_LIPOPROTEIN"/>
    <property type="match status" value="1"/>
</dbReference>
<accession>A0A6M1T023</accession>
<gene>
    <name evidence="3" type="ORF">G3570_05860</name>
</gene>
<reference evidence="3 4" key="1">
    <citation type="submission" date="2020-02" db="EMBL/GenBank/DDBJ databases">
        <title>Balneolaceae bacterium YR4-1, complete genome.</title>
        <authorList>
            <person name="Li Y."/>
            <person name="Wu S."/>
        </authorList>
    </citation>
    <scope>NUCLEOTIDE SEQUENCE [LARGE SCALE GENOMIC DNA]</scope>
    <source>
        <strain evidence="3 4">YR4-1</strain>
    </source>
</reference>
<sequence>MNKQVYSSILAFIMLFMSCAIAVHPVQAQNSNAYFIANQMLQNQQYERAYDMFYNLHEENPENYLFLEKATESLINLKRYETAIEITTEARNQAYYPARAGIRLGEIYHISGDTQKAFSIWEEVKRENPGNMEIFLTMARAMRDRRAFDAAIDTYKAAARLFSDSTVLSSELASTYMRAGKYEESVREYLDLIKENPDRINYVQSTLLRFNDDYLYDIAILEIGDFLEDLPATHPSYRDLHQLELWLLLERELYERALATAREFEESQSYTSYSLYGLGAKLLSDRQFKLAEEAYRYYVDNNIEVAKYQSLEEIANIYIEWADYLSDFNLSSGQKRDSLYKKAFETLSQLERQEPGYRNMDRVYITQAELALEHLHDPRDAKRYLAKLEQRADSSNLAQRSYIQGRIYLYDRNYSRARIAFTKSNKDIRLGDLAEKTRYYLALTDFYSGDYEFAKIQLNALERQTTSYFANDAVQLRVWIQDGLQADSTGELLRPFAKAVEYFAQGARDSAISALEPLISENSINPLSDEALLELSSHISPDILTFAYGRIARYLDSSGRSSPLRERLMWEKARIGDRIYSEKATVSQADTGNSASSSIAFPKNTGEIISLYEDIILEYPQGFYASFARSRIEELQNIET</sequence>
<comment type="caution">
    <text evidence="3">The sequence shown here is derived from an EMBL/GenBank/DDBJ whole genome shotgun (WGS) entry which is preliminary data.</text>
</comment>
<dbReference type="InterPro" id="IPR019734">
    <property type="entry name" value="TPR_rpt"/>
</dbReference>
<evidence type="ECO:0000256" key="1">
    <source>
        <dbReference type="PROSITE-ProRule" id="PRU00339"/>
    </source>
</evidence>
<dbReference type="RefSeq" id="WP_165140234.1">
    <property type="nucleotide sequence ID" value="NZ_JAALLT010000002.1"/>
</dbReference>
<keyword evidence="1" id="KW-0802">TPR repeat</keyword>
<feature type="repeat" description="TPR" evidence="1">
    <location>
        <begin position="166"/>
        <end position="199"/>
    </location>
</feature>
<evidence type="ECO:0000313" key="4">
    <source>
        <dbReference type="Proteomes" id="UP000473278"/>
    </source>
</evidence>
<feature type="signal peptide" evidence="2">
    <location>
        <begin position="1"/>
        <end position="22"/>
    </location>
</feature>
<name>A0A6M1T023_9BACT</name>
<dbReference type="SMART" id="SM00028">
    <property type="entry name" value="TPR"/>
    <property type="match status" value="3"/>
</dbReference>
<dbReference type="InterPro" id="IPR011990">
    <property type="entry name" value="TPR-like_helical_dom_sf"/>
</dbReference>
<organism evidence="3 4">
    <name type="scientific">Halalkalibaculum roseum</name>
    <dbReference type="NCBI Taxonomy" id="2709311"/>
    <lineage>
        <taxon>Bacteria</taxon>
        <taxon>Pseudomonadati</taxon>
        <taxon>Balneolota</taxon>
        <taxon>Balneolia</taxon>
        <taxon>Balneolales</taxon>
        <taxon>Balneolaceae</taxon>
        <taxon>Halalkalibaculum</taxon>
    </lineage>
</organism>
<dbReference type="AlphaFoldDB" id="A0A6M1T023"/>
<dbReference type="PROSITE" id="PS50005">
    <property type="entry name" value="TPR"/>
    <property type="match status" value="2"/>
</dbReference>
<protein>
    <submittedName>
        <fullName evidence="3">Uncharacterized protein</fullName>
    </submittedName>
</protein>